<organism evidence="3 4">
    <name type="scientific">Myxococcus llanfairpwllgwyngyllgogerychwyrndrobwllllantysiliogogogochensis</name>
    <dbReference type="NCBI Taxonomy" id="2590453"/>
    <lineage>
        <taxon>Bacteria</taxon>
        <taxon>Pseudomonadati</taxon>
        <taxon>Myxococcota</taxon>
        <taxon>Myxococcia</taxon>
        <taxon>Myxococcales</taxon>
        <taxon>Cystobacterineae</taxon>
        <taxon>Myxococcaceae</taxon>
        <taxon>Myxococcus</taxon>
    </lineage>
</organism>
<comment type="caution">
    <text evidence="3">The sequence shown here is derived from an EMBL/GenBank/DDBJ whole genome shotgun (WGS) entry which is preliminary data.</text>
</comment>
<feature type="region of interest" description="Disordered" evidence="1">
    <location>
        <begin position="1"/>
        <end position="23"/>
    </location>
</feature>
<reference evidence="3 4" key="1">
    <citation type="submission" date="2019-06" db="EMBL/GenBank/DDBJ databases">
        <authorList>
            <person name="Livingstone P."/>
            <person name="Whitworth D."/>
        </authorList>
    </citation>
    <scope>NUCLEOTIDE SEQUENCE [LARGE SCALE GENOMIC DNA]</scope>
    <source>
        <strain evidence="3 4">AM401</strain>
    </source>
</reference>
<evidence type="ECO:0000313" key="4">
    <source>
        <dbReference type="Proteomes" id="UP000315369"/>
    </source>
</evidence>
<dbReference type="InterPro" id="IPR038733">
    <property type="entry name" value="Predicted_DNA_bind_prot_RHH"/>
</dbReference>
<evidence type="ECO:0000313" key="3">
    <source>
        <dbReference type="EMBL" id="TQF12673.1"/>
    </source>
</evidence>
<dbReference type="EMBL" id="VIFM01000129">
    <property type="protein sequence ID" value="TQF12673.1"/>
    <property type="molecule type" value="Genomic_DNA"/>
</dbReference>
<keyword evidence="4" id="KW-1185">Reference proteome</keyword>
<name>A0A540WUJ0_9BACT</name>
<gene>
    <name evidence="3" type="ORF">FJV41_27810</name>
</gene>
<sequence length="85" mass="9261">MQDGNASPLSPELPVSPAAAEVSVDARGPEADIVSTHVLVPEEQVQKLRELARRTRIHQSEYLREAVEDLLGKYGRGPAKEEGQS</sequence>
<dbReference type="RefSeq" id="WP_141645598.1">
    <property type="nucleotide sequence ID" value="NZ_VIFM01000129.1"/>
</dbReference>
<dbReference type="Proteomes" id="UP000315369">
    <property type="component" value="Unassembled WGS sequence"/>
</dbReference>
<feature type="domain" description="Predicted DNA-binding protein ribbon-helix-helix" evidence="2">
    <location>
        <begin position="34"/>
        <end position="74"/>
    </location>
</feature>
<evidence type="ECO:0000259" key="2">
    <source>
        <dbReference type="Pfam" id="PF12651"/>
    </source>
</evidence>
<dbReference type="AlphaFoldDB" id="A0A540WUJ0"/>
<evidence type="ECO:0000256" key="1">
    <source>
        <dbReference type="SAM" id="MobiDB-lite"/>
    </source>
</evidence>
<dbReference type="Pfam" id="PF12651">
    <property type="entry name" value="RHH_3"/>
    <property type="match status" value="1"/>
</dbReference>
<protein>
    <submittedName>
        <fullName evidence="3">Ribbon-helix-helix domain-containing protein</fullName>
    </submittedName>
</protein>
<proteinExistence type="predicted"/>
<accession>A0A540WUJ0</accession>
<dbReference type="OrthoDB" id="5523835at2"/>